<feature type="domain" description="G" evidence="2">
    <location>
        <begin position="213"/>
        <end position="306"/>
    </location>
</feature>
<evidence type="ECO:0000259" key="2">
    <source>
        <dbReference type="Pfam" id="PF01926"/>
    </source>
</evidence>
<dbReference type="Gene3D" id="3.40.50.300">
    <property type="entry name" value="P-loop containing nucleotide triphosphate hydrolases"/>
    <property type="match status" value="1"/>
</dbReference>
<dbReference type="Proteomes" id="UP000003935">
    <property type="component" value="Chromosome"/>
</dbReference>
<dbReference type="AlphaFoldDB" id="J3YQJ5"/>
<dbReference type="InterPro" id="IPR027368">
    <property type="entry name" value="MnmE_dom2"/>
</dbReference>
<dbReference type="STRING" id="1202540.A357_01"/>
<dbReference type="HOGENOM" id="CLU_019624_4_1_6"/>
<dbReference type="RefSeq" id="WP_014887527.1">
    <property type="nucleotide sequence ID" value="NC_018418.1"/>
</dbReference>
<protein>
    <submittedName>
        <fullName evidence="4">tRNA modification GTPase</fullName>
    </submittedName>
</protein>
<gene>
    <name evidence="4" type="primary">trmE</name>
    <name evidence="4" type="ORF">A357_01</name>
</gene>
<dbReference type="GO" id="GO:0030488">
    <property type="term" value="P:tRNA methylation"/>
    <property type="evidence" value="ECO:0007669"/>
    <property type="project" value="TreeGrafter"/>
</dbReference>
<dbReference type="GO" id="GO:0005525">
    <property type="term" value="F:GTP binding"/>
    <property type="evidence" value="ECO:0007669"/>
    <property type="project" value="InterPro"/>
</dbReference>
<evidence type="ECO:0000256" key="1">
    <source>
        <dbReference type="ARBA" id="ARBA00022490"/>
    </source>
</evidence>
<dbReference type="GO" id="GO:0005829">
    <property type="term" value="C:cytosol"/>
    <property type="evidence" value="ECO:0007669"/>
    <property type="project" value="TreeGrafter"/>
</dbReference>
<keyword evidence="1" id="KW-0963">Cytoplasm</keyword>
<accession>J3YQJ5</accession>
<dbReference type="InterPro" id="IPR027417">
    <property type="entry name" value="P-loop_NTPase"/>
</dbReference>
<dbReference type="NCBIfam" id="TIGR00231">
    <property type="entry name" value="small_GTP"/>
    <property type="match status" value="1"/>
</dbReference>
<dbReference type="CDD" id="cd14858">
    <property type="entry name" value="TrmE_N"/>
    <property type="match status" value="1"/>
</dbReference>
<dbReference type="Gene3D" id="1.20.120.430">
    <property type="entry name" value="tRNA modification GTPase MnmE domain 2"/>
    <property type="match status" value="1"/>
</dbReference>
<dbReference type="Pfam" id="PF10396">
    <property type="entry name" value="TrmE_N"/>
    <property type="match status" value="1"/>
</dbReference>
<reference evidence="4 5" key="1">
    <citation type="journal article" date="2012" name="Mol. Biol. Evol.">
        <title>Genome reduction and co-evolution between the primary and secondary bacterial symbionts of psyllids.</title>
        <authorList>
            <person name="Sloan D.B."/>
            <person name="Moran N.A."/>
        </authorList>
    </citation>
    <scope>NUCLEOTIDE SEQUENCE [LARGE SCALE GENOMIC DNA]</scope>
    <source>
        <strain evidence="4 5">PC</strain>
    </source>
</reference>
<dbReference type="KEGG" id="crv:A357_01"/>
<sequence>MNIIFSRITPFGNGTLCVLRVSGNNILNLIQPIVKKKLIDKKAVFSKLFIETFYIDYAMIVFFKAPKTFTGEDVIEFHVHNNKIIVKKIIKYLLKNNAKYAKPGEFLERRYLNGKISLIECEMINNKILYENENMFQLTKNSEKNLFLCVIKNLKFKINSLIICIEIANLNSNFFFFNDFLFIKRSFKKLLKLIKILINKIIVLNYLKKSFNIMILGKRNVGKSTLFNKLCAQYDSIVTNIPGTTKNIIIKKMKILSKKIKILDTAGLKIKTKNLIEKIGIIKSINKIYNGNLILYMIEKFNIKNIFFNIPVNFINKIRLNELIILVNKTDILGINEGVFKIKNILIILISSKNGSLISNLKCFISKINDDNDFSKKNNNYYNTKILFNKISFFYKEFSCNYDLMLSKLIDFQKNIFKLSGNFTNKKIINSCFRNFCIGK</sequence>
<dbReference type="PANTHER" id="PTHR42714:SF2">
    <property type="entry name" value="TRNA MODIFICATION GTPASE GTPBP3, MITOCHONDRIAL"/>
    <property type="match status" value="1"/>
</dbReference>
<dbReference type="Gene3D" id="3.30.1360.120">
    <property type="entry name" value="Probable tRNA modification gtpase trme, domain 1"/>
    <property type="match status" value="1"/>
</dbReference>
<dbReference type="Pfam" id="PF01926">
    <property type="entry name" value="MMR_HSR1"/>
    <property type="match status" value="1"/>
</dbReference>
<dbReference type="EMBL" id="CP003545">
    <property type="protein sequence ID" value="AFP84228.1"/>
    <property type="molecule type" value="Genomic_DNA"/>
</dbReference>
<dbReference type="InterPro" id="IPR006073">
    <property type="entry name" value="GTP-bd"/>
</dbReference>
<dbReference type="SUPFAM" id="SSF103025">
    <property type="entry name" value="Folate-binding domain"/>
    <property type="match status" value="1"/>
</dbReference>
<dbReference type="InterPro" id="IPR005225">
    <property type="entry name" value="Small_GTP-bd"/>
</dbReference>
<proteinExistence type="predicted"/>
<dbReference type="InterPro" id="IPR018948">
    <property type="entry name" value="GTP-bd_TrmE_N"/>
</dbReference>
<name>J3YQJ5_CARRU</name>
<evidence type="ECO:0000313" key="4">
    <source>
        <dbReference type="EMBL" id="AFP84228.1"/>
    </source>
</evidence>
<evidence type="ECO:0000313" key="5">
    <source>
        <dbReference type="Proteomes" id="UP000003935"/>
    </source>
</evidence>
<dbReference type="InterPro" id="IPR027266">
    <property type="entry name" value="TrmE/GcvT-like"/>
</dbReference>
<organism evidence="4 5">
    <name type="scientific">Candidatus Carsonella ruddii PC isolate NHV</name>
    <dbReference type="NCBI Taxonomy" id="1202540"/>
    <lineage>
        <taxon>Bacteria</taxon>
        <taxon>Pseudomonadati</taxon>
        <taxon>Pseudomonadota</taxon>
        <taxon>Gammaproteobacteria</taxon>
        <taxon>Oceanospirillales</taxon>
        <taxon>Halomonadaceae</taxon>
        <taxon>Zymobacter group</taxon>
        <taxon>Candidatus Carsonella</taxon>
    </lineage>
</organism>
<evidence type="ECO:0000259" key="3">
    <source>
        <dbReference type="Pfam" id="PF10396"/>
    </source>
</evidence>
<dbReference type="GO" id="GO:0002098">
    <property type="term" value="P:tRNA wobble uridine modification"/>
    <property type="evidence" value="ECO:0007669"/>
    <property type="project" value="TreeGrafter"/>
</dbReference>
<dbReference type="PATRIC" id="fig|1202540.3.peg.1"/>
<feature type="domain" description="GTP-binding protein TrmE N-terminal" evidence="3">
    <location>
        <begin position="4"/>
        <end position="115"/>
    </location>
</feature>
<dbReference type="OrthoDB" id="9805918at2"/>
<dbReference type="PANTHER" id="PTHR42714">
    <property type="entry name" value="TRNA MODIFICATION GTPASE GTPBP3"/>
    <property type="match status" value="1"/>
</dbReference>
<dbReference type="SUPFAM" id="SSF52540">
    <property type="entry name" value="P-loop containing nucleoside triphosphate hydrolases"/>
    <property type="match status" value="1"/>
</dbReference>